<dbReference type="EMBL" id="JACBAG010001727">
    <property type="protein sequence ID" value="KAF7183376.1"/>
    <property type="molecule type" value="Genomic_DNA"/>
</dbReference>
<keyword evidence="3" id="KW-1185">Reference proteome</keyword>
<dbReference type="Proteomes" id="UP000641853">
    <property type="component" value="Unassembled WGS sequence"/>
</dbReference>
<reference evidence="2" key="1">
    <citation type="submission" date="2020-06" db="EMBL/GenBank/DDBJ databases">
        <title>Draft genome sequences of strains closely related to Aspergillus parafelis and Aspergillus hiratsukae.</title>
        <authorList>
            <person name="Dos Santos R.A.C."/>
            <person name="Rivero-Menendez O."/>
            <person name="Steenwyk J.L."/>
            <person name="Mead M.E."/>
            <person name="Goldman G.H."/>
            <person name="Alastruey-Izquierdo A."/>
            <person name="Rokas A."/>
        </authorList>
    </citation>
    <scope>NUCLEOTIDE SEQUENCE</scope>
    <source>
        <strain evidence="2">CNM-CM7691</strain>
    </source>
</reference>
<gene>
    <name evidence="2" type="ORF">CNMCM7691_003575</name>
</gene>
<proteinExistence type="predicted"/>
<sequence length="453" mass="50135">MVHHDIHCIAYPEAIRVYTDGSGIRGRVGTAAVCLDSPICCQRYLGTDVEHTVPVAEIARLVLALRLLKRDLVPRDAWAAAWAASAGPAPYGQRKRAEIYSDNQGTAYTTRTEAGSGPISSSGINESSDPGGSAANTPRQPPENFHILSVERHFSLQRPGEIHSHIMAARHSRKFLRPLLYTSAAFTVTAADNCWTSSIQCLISLSIGWRHTAGLLVMSSRTARRRRQQAGAQAMGGPLDAWIRQHTKEQWEEAWWQSEHGRHLRDLLPNVTKRSISLYDDLTPVERSVAPETIHHVLSGCTRYDDLRRAIWTEGTPRNLTEALTEKRYVRRAARFMLDTGRLTYVAEATQPAWLKPSAPQQRTASDSPSRRWLTDRYHILSHTTSHSRQYGAATLGPDPRSLRGIGLGTCGIPNGLAAIFGVERGLYGHLGRREGIYGGSEEAAFPARAKTE</sequence>
<evidence type="ECO:0000313" key="2">
    <source>
        <dbReference type="EMBL" id="KAF7183376.1"/>
    </source>
</evidence>
<feature type="compositionally biased region" description="Polar residues" evidence="1">
    <location>
        <begin position="108"/>
        <end position="138"/>
    </location>
</feature>
<evidence type="ECO:0000256" key="1">
    <source>
        <dbReference type="SAM" id="MobiDB-lite"/>
    </source>
</evidence>
<dbReference type="AlphaFoldDB" id="A0A8H6R008"/>
<feature type="region of interest" description="Disordered" evidence="1">
    <location>
        <begin position="108"/>
        <end position="142"/>
    </location>
</feature>
<accession>A0A8H6R008</accession>
<comment type="caution">
    <text evidence="2">The sequence shown here is derived from an EMBL/GenBank/DDBJ whole genome shotgun (WGS) entry which is preliminary data.</text>
</comment>
<protein>
    <submittedName>
        <fullName evidence="2">Uncharacterized protein</fullName>
    </submittedName>
</protein>
<organism evidence="2 3">
    <name type="scientific">Aspergillus felis</name>
    <dbReference type="NCBI Taxonomy" id="1287682"/>
    <lineage>
        <taxon>Eukaryota</taxon>
        <taxon>Fungi</taxon>
        <taxon>Dikarya</taxon>
        <taxon>Ascomycota</taxon>
        <taxon>Pezizomycotina</taxon>
        <taxon>Eurotiomycetes</taxon>
        <taxon>Eurotiomycetidae</taxon>
        <taxon>Eurotiales</taxon>
        <taxon>Aspergillaceae</taxon>
        <taxon>Aspergillus</taxon>
        <taxon>Aspergillus subgen. Fumigati</taxon>
    </lineage>
</organism>
<name>A0A8H6R008_9EURO</name>
<evidence type="ECO:0000313" key="3">
    <source>
        <dbReference type="Proteomes" id="UP000641853"/>
    </source>
</evidence>